<protein>
    <submittedName>
        <fullName evidence="4">Heat-shock protein</fullName>
    </submittedName>
</protein>
<dbReference type="CDD" id="cd10231">
    <property type="entry name" value="ASKHA_NBD_HSP70_YegD-like"/>
    <property type="match status" value="1"/>
</dbReference>
<keyword evidence="5" id="KW-1185">Reference proteome</keyword>
<sequence length="431" mass="46073">MEAKSFCGLDFGTSNSTVAVEGAQGMELAPLEGGSRTLPSSIFFDFSDGSPIFGRAAIKAYVDGVEGRLMRSLKSVLGTALMDETTRIKTKAYSFKDIIGLIVGKLKDAADGVAGEDVTKVVLGRPVHFVDDDPAADRRAQDALEEIARARGFREIAFQYEPIAAALTYEQSVREEQYALIADIGGGTSDFSVVRVSPQARWRADRAGDVLANKGVHIGGTDIDRLFSLKSVMPHLGLGSEMRLPFGDKVLPAPNGFFVDLATWHRINLLYTPKVARELEEMERYSLSPAKIARLAEVIESRRGHSIALSVEHAKIDLSDSDRATIDLTEVERAFEVETSANTLHEAIADQLGSLSRTLKETLAASGLSGGRIDAVFLTGGSTAIPAVRAAVTGQTPGAKIVEGDMFGAVGLGLGLDAQRKFGSDGLRRSA</sequence>
<dbReference type="InterPro" id="IPR018181">
    <property type="entry name" value="Heat_shock_70_CS"/>
</dbReference>
<evidence type="ECO:0000256" key="3">
    <source>
        <dbReference type="ARBA" id="ARBA00022840"/>
    </source>
</evidence>
<name>A0ABM8ECQ0_9HYPH</name>
<dbReference type="PRINTS" id="PR00301">
    <property type="entry name" value="HEATSHOCK70"/>
</dbReference>
<evidence type="ECO:0000313" key="5">
    <source>
        <dbReference type="Proteomes" id="UP001317629"/>
    </source>
</evidence>
<keyword evidence="2" id="KW-0547">Nucleotide-binding</keyword>
<dbReference type="Proteomes" id="UP001317629">
    <property type="component" value="Chromosome"/>
</dbReference>
<organism evidence="4 5">
    <name type="scientific">Methylocystis iwaonis</name>
    <dbReference type="NCBI Taxonomy" id="2885079"/>
    <lineage>
        <taxon>Bacteria</taxon>
        <taxon>Pseudomonadati</taxon>
        <taxon>Pseudomonadota</taxon>
        <taxon>Alphaproteobacteria</taxon>
        <taxon>Hyphomicrobiales</taxon>
        <taxon>Methylocystaceae</taxon>
        <taxon>Methylocystis</taxon>
    </lineage>
</organism>
<dbReference type="Pfam" id="PF00012">
    <property type="entry name" value="HSP70"/>
    <property type="match status" value="2"/>
</dbReference>
<dbReference type="InterPro" id="IPR042054">
    <property type="entry name" value="YegD-like"/>
</dbReference>
<evidence type="ECO:0000313" key="4">
    <source>
        <dbReference type="EMBL" id="BDV35780.1"/>
    </source>
</evidence>
<dbReference type="InterPro" id="IPR013126">
    <property type="entry name" value="Hsp_70_fam"/>
</dbReference>
<proteinExistence type="inferred from homology"/>
<keyword evidence="3" id="KW-0067">ATP-binding</keyword>
<evidence type="ECO:0000256" key="1">
    <source>
        <dbReference type="ARBA" id="ARBA00007381"/>
    </source>
</evidence>
<reference evidence="4 5" key="1">
    <citation type="journal article" date="2023" name="Int. J. Syst. Evol. Microbiol.">
        <title>Methylocystis iwaonis sp. nov., a type II methane-oxidizing bacterium from surface soil of a rice paddy field in Japan, and emended description of the genus Methylocystis (ex Whittenbury et al. 1970) Bowman et al. 1993.</title>
        <authorList>
            <person name="Kaise H."/>
            <person name="Sawadogo J.B."/>
            <person name="Alam M.S."/>
            <person name="Ueno C."/>
            <person name="Dianou D."/>
            <person name="Shinjo R."/>
            <person name="Asakawa S."/>
        </authorList>
    </citation>
    <scope>NUCLEOTIDE SEQUENCE [LARGE SCALE GENOMIC DNA]</scope>
    <source>
        <strain evidence="4 5">SS37A-Re</strain>
    </source>
</reference>
<dbReference type="PANTHER" id="PTHR19375">
    <property type="entry name" value="HEAT SHOCK PROTEIN 70KDA"/>
    <property type="match status" value="1"/>
</dbReference>
<evidence type="ECO:0000256" key="2">
    <source>
        <dbReference type="ARBA" id="ARBA00022741"/>
    </source>
</evidence>
<gene>
    <name evidence="4" type="ORF">SS37A_33090</name>
</gene>
<comment type="similarity">
    <text evidence="1">Belongs to the heat shock protein 70 family.</text>
</comment>
<dbReference type="PROSITE" id="PS01036">
    <property type="entry name" value="HSP70_3"/>
    <property type="match status" value="1"/>
</dbReference>
<dbReference type="RefSeq" id="WP_281929289.1">
    <property type="nucleotide sequence ID" value="NZ_AP027142.1"/>
</dbReference>
<dbReference type="InterPro" id="IPR043129">
    <property type="entry name" value="ATPase_NBD"/>
</dbReference>
<dbReference type="Gene3D" id="3.30.420.40">
    <property type="match status" value="3"/>
</dbReference>
<dbReference type="SUPFAM" id="SSF53067">
    <property type="entry name" value="Actin-like ATPase domain"/>
    <property type="match status" value="2"/>
</dbReference>
<dbReference type="Gene3D" id="3.90.640.10">
    <property type="entry name" value="Actin, Chain A, domain 4"/>
    <property type="match status" value="1"/>
</dbReference>
<dbReference type="EMBL" id="AP027142">
    <property type="protein sequence ID" value="BDV35780.1"/>
    <property type="molecule type" value="Genomic_DNA"/>
</dbReference>
<accession>A0ABM8ECQ0</accession>